<protein>
    <recommendedName>
        <fullName evidence="2">histidine kinase</fullName>
        <ecNumber evidence="2">2.7.13.3</ecNumber>
    </recommendedName>
</protein>
<dbReference type="Pfam" id="PF02518">
    <property type="entry name" value="HATPase_c"/>
    <property type="match status" value="1"/>
</dbReference>
<dbReference type="Gene3D" id="1.10.287.130">
    <property type="match status" value="1"/>
</dbReference>
<keyword evidence="7" id="KW-0067">ATP-binding</keyword>
<dbReference type="RefSeq" id="WP_377928270.1">
    <property type="nucleotide sequence ID" value="NZ_JBHUEM010000015.1"/>
</dbReference>
<dbReference type="SMART" id="SM00091">
    <property type="entry name" value="PAS"/>
    <property type="match status" value="2"/>
</dbReference>
<keyword evidence="3" id="KW-0597">Phosphoprotein</keyword>
<evidence type="ECO:0000313" key="13">
    <source>
        <dbReference type="Proteomes" id="UP001597214"/>
    </source>
</evidence>
<dbReference type="InterPro" id="IPR005467">
    <property type="entry name" value="His_kinase_dom"/>
</dbReference>
<keyword evidence="5" id="KW-0547">Nucleotide-binding</keyword>
<dbReference type="PROSITE" id="PS50112">
    <property type="entry name" value="PAS"/>
    <property type="match status" value="1"/>
</dbReference>
<comment type="catalytic activity">
    <reaction evidence="1">
        <text>ATP + protein L-histidine = ADP + protein N-phospho-L-histidine.</text>
        <dbReference type="EC" id="2.7.13.3"/>
    </reaction>
</comment>
<name>A0ABW4LPT6_9BACI</name>
<evidence type="ECO:0000259" key="9">
    <source>
        <dbReference type="PROSITE" id="PS50109"/>
    </source>
</evidence>
<evidence type="ECO:0000256" key="7">
    <source>
        <dbReference type="ARBA" id="ARBA00022840"/>
    </source>
</evidence>
<dbReference type="EC" id="2.7.13.3" evidence="2"/>
<dbReference type="PANTHER" id="PTHR43065">
    <property type="entry name" value="SENSOR HISTIDINE KINASE"/>
    <property type="match status" value="1"/>
</dbReference>
<dbReference type="InterPro" id="IPR035965">
    <property type="entry name" value="PAS-like_dom_sf"/>
</dbReference>
<dbReference type="Gene3D" id="3.30.565.10">
    <property type="entry name" value="Histidine kinase-like ATPase, C-terminal domain"/>
    <property type="match status" value="1"/>
</dbReference>
<dbReference type="PRINTS" id="PR00344">
    <property type="entry name" value="BCTRLSENSOR"/>
</dbReference>
<dbReference type="InterPro" id="IPR013655">
    <property type="entry name" value="PAS_fold_3"/>
</dbReference>
<dbReference type="PROSITE" id="PS50113">
    <property type="entry name" value="PAC"/>
    <property type="match status" value="2"/>
</dbReference>
<evidence type="ECO:0000313" key="12">
    <source>
        <dbReference type="EMBL" id="MFD1737073.1"/>
    </source>
</evidence>
<dbReference type="PROSITE" id="PS50109">
    <property type="entry name" value="HIS_KIN"/>
    <property type="match status" value="1"/>
</dbReference>
<dbReference type="InterPro" id="IPR004358">
    <property type="entry name" value="Sig_transdc_His_kin-like_C"/>
</dbReference>
<dbReference type="InterPro" id="IPR000700">
    <property type="entry name" value="PAS-assoc_C"/>
</dbReference>
<proteinExistence type="predicted"/>
<accession>A0ABW4LPT6</accession>
<dbReference type="SMART" id="SM00086">
    <property type="entry name" value="PAC"/>
    <property type="match status" value="2"/>
</dbReference>
<dbReference type="SUPFAM" id="SSF55874">
    <property type="entry name" value="ATPase domain of HSP90 chaperone/DNA topoisomerase II/histidine kinase"/>
    <property type="match status" value="1"/>
</dbReference>
<dbReference type="InterPro" id="IPR036097">
    <property type="entry name" value="HisK_dim/P_sf"/>
</dbReference>
<dbReference type="SUPFAM" id="SSF55785">
    <property type="entry name" value="PYP-like sensor domain (PAS domain)"/>
    <property type="match status" value="2"/>
</dbReference>
<evidence type="ECO:0000259" key="10">
    <source>
        <dbReference type="PROSITE" id="PS50112"/>
    </source>
</evidence>
<dbReference type="Pfam" id="PF00512">
    <property type="entry name" value="HisKA"/>
    <property type="match status" value="1"/>
</dbReference>
<dbReference type="InterPro" id="IPR036890">
    <property type="entry name" value="HATPase_C_sf"/>
</dbReference>
<evidence type="ECO:0000256" key="8">
    <source>
        <dbReference type="ARBA" id="ARBA00023012"/>
    </source>
</evidence>
<keyword evidence="4" id="KW-0808">Transferase</keyword>
<dbReference type="Pfam" id="PF08447">
    <property type="entry name" value="PAS_3"/>
    <property type="match status" value="2"/>
</dbReference>
<dbReference type="CDD" id="cd00082">
    <property type="entry name" value="HisKA"/>
    <property type="match status" value="1"/>
</dbReference>
<dbReference type="EMBL" id="JBHUEM010000015">
    <property type="protein sequence ID" value="MFD1737073.1"/>
    <property type="molecule type" value="Genomic_DNA"/>
</dbReference>
<comment type="caution">
    <text evidence="12">The sequence shown here is derived from an EMBL/GenBank/DDBJ whole genome shotgun (WGS) entry which is preliminary data.</text>
</comment>
<sequence length="479" mass="54997">MNSLSLFKQFFYQSRVPQIVSYKDSMELEANDAFYEFIGYKKEEWRTLTVEDVSHPEDYHLDFQLYLEILNGMRKEYQIEKRYIHKSGLILWGLLHVSKIEDPHTGECCLLAQVMDITEKKEMEHSLRQSETKYRLLAEHSSDMINLHAVDGTFLYVSPSVKTILGYNPYELVGKSPYDYIHPEDRFSVNKVHEQLLRNGNNGLFTYRIKTKVGEYVWIETAVKAVINEHTKVVSELITVSRDIQQRKMTDEMLRKSEKLAIVGQLAAAVAHEIRNPLTSIKGFVQLFSLDKESISNKYLEIVLTELNRVEEIITEFLVMAKPHHEKRKSIFVDQIVEQVVQLLESQALFSNKEIVVDVKSTISSIDGDPNALKQVFLNIIQNGLDAIQSKGTIYIEITQCEQNISISIMDNGIGIPKQRIGKLGEPFYSTKEKGTGLGLMTSYRIVEQHNGTLEVHSEEAKGTTVTVKLPVWRNETPF</sequence>
<reference evidence="13" key="1">
    <citation type="journal article" date="2019" name="Int. J. Syst. Evol. Microbiol.">
        <title>The Global Catalogue of Microorganisms (GCM) 10K type strain sequencing project: providing services to taxonomists for standard genome sequencing and annotation.</title>
        <authorList>
            <consortium name="The Broad Institute Genomics Platform"/>
            <consortium name="The Broad Institute Genome Sequencing Center for Infectious Disease"/>
            <person name="Wu L."/>
            <person name="Ma J."/>
        </authorList>
    </citation>
    <scope>NUCLEOTIDE SEQUENCE [LARGE SCALE GENOMIC DNA]</scope>
    <source>
        <strain evidence="13">CCUG 49339</strain>
    </source>
</reference>
<evidence type="ECO:0000259" key="11">
    <source>
        <dbReference type="PROSITE" id="PS50113"/>
    </source>
</evidence>
<dbReference type="InterPro" id="IPR000014">
    <property type="entry name" value="PAS"/>
</dbReference>
<keyword evidence="13" id="KW-1185">Reference proteome</keyword>
<dbReference type="NCBIfam" id="TIGR00229">
    <property type="entry name" value="sensory_box"/>
    <property type="match status" value="2"/>
</dbReference>
<evidence type="ECO:0000256" key="3">
    <source>
        <dbReference type="ARBA" id="ARBA00022553"/>
    </source>
</evidence>
<feature type="domain" description="PAC" evidence="11">
    <location>
        <begin position="203"/>
        <end position="256"/>
    </location>
</feature>
<evidence type="ECO:0000256" key="5">
    <source>
        <dbReference type="ARBA" id="ARBA00022741"/>
    </source>
</evidence>
<dbReference type="InterPro" id="IPR003661">
    <property type="entry name" value="HisK_dim/P_dom"/>
</dbReference>
<gene>
    <name evidence="12" type="ORF">ACFSCX_10970</name>
</gene>
<feature type="domain" description="Histidine kinase" evidence="9">
    <location>
        <begin position="269"/>
        <end position="474"/>
    </location>
</feature>
<dbReference type="InterPro" id="IPR001610">
    <property type="entry name" value="PAC"/>
</dbReference>
<dbReference type="CDD" id="cd00130">
    <property type="entry name" value="PAS"/>
    <property type="match status" value="2"/>
</dbReference>
<organism evidence="12 13">
    <name type="scientific">Bacillus salitolerans</name>
    <dbReference type="NCBI Taxonomy" id="1437434"/>
    <lineage>
        <taxon>Bacteria</taxon>
        <taxon>Bacillati</taxon>
        <taxon>Bacillota</taxon>
        <taxon>Bacilli</taxon>
        <taxon>Bacillales</taxon>
        <taxon>Bacillaceae</taxon>
        <taxon>Bacillus</taxon>
    </lineage>
</organism>
<dbReference type="SMART" id="SM00388">
    <property type="entry name" value="HisKA"/>
    <property type="match status" value="1"/>
</dbReference>
<dbReference type="Gene3D" id="3.30.450.20">
    <property type="entry name" value="PAS domain"/>
    <property type="match status" value="2"/>
</dbReference>
<evidence type="ECO:0000256" key="1">
    <source>
        <dbReference type="ARBA" id="ARBA00000085"/>
    </source>
</evidence>
<feature type="domain" description="PAS" evidence="10">
    <location>
        <begin position="130"/>
        <end position="200"/>
    </location>
</feature>
<dbReference type="Proteomes" id="UP001597214">
    <property type="component" value="Unassembled WGS sequence"/>
</dbReference>
<dbReference type="InterPro" id="IPR003594">
    <property type="entry name" value="HATPase_dom"/>
</dbReference>
<dbReference type="PANTHER" id="PTHR43065:SF46">
    <property type="entry name" value="C4-DICARBOXYLATE TRANSPORT SENSOR PROTEIN DCTB"/>
    <property type="match status" value="1"/>
</dbReference>
<keyword evidence="6" id="KW-0418">Kinase</keyword>
<dbReference type="SMART" id="SM00387">
    <property type="entry name" value="HATPase_c"/>
    <property type="match status" value="1"/>
</dbReference>
<dbReference type="SUPFAM" id="SSF47384">
    <property type="entry name" value="Homodimeric domain of signal transducing histidine kinase"/>
    <property type="match status" value="1"/>
</dbReference>
<evidence type="ECO:0000256" key="2">
    <source>
        <dbReference type="ARBA" id="ARBA00012438"/>
    </source>
</evidence>
<keyword evidence="8" id="KW-0902">Two-component regulatory system</keyword>
<evidence type="ECO:0000256" key="4">
    <source>
        <dbReference type="ARBA" id="ARBA00022679"/>
    </source>
</evidence>
<evidence type="ECO:0000256" key="6">
    <source>
        <dbReference type="ARBA" id="ARBA00022777"/>
    </source>
</evidence>
<dbReference type="CDD" id="cd00075">
    <property type="entry name" value="HATPase"/>
    <property type="match status" value="1"/>
</dbReference>
<feature type="domain" description="PAC" evidence="11">
    <location>
        <begin position="77"/>
        <end position="129"/>
    </location>
</feature>